<dbReference type="GO" id="GO:0005524">
    <property type="term" value="F:ATP binding"/>
    <property type="evidence" value="ECO:0007669"/>
    <property type="project" value="UniProtKB-KW"/>
</dbReference>
<dbReference type="AlphaFoldDB" id="A0A0K0LBG3"/>
<keyword evidence="5" id="KW-0418">Kinase</keyword>
<dbReference type="EMBL" id="KM669721">
    <property type="protein sequence ID" value="AIW81356.1"/>
    <property type="molecule type" value="Genomic_DNA"/>
</dbReference>
<dbReference type="PANTHER" id="PTHR43071:SF1">
    <property type="entry name" value="2-AMINO-4-HYDROXY-6-HYDROXYMETHYLDIHYDROPTERIDINE PYROPHOSPHOKINASE"/>
    <property type="match status" value="1"/>
</dbReference>
<evidence type="ECO:0000256" key="4">
    <source>
        <dbReference type="ARBA" id="ARBA00022741"/>
    </source>
</evidence>
<evidence type="ECO:0000313" key="9">
    <source>
        <dbReference type="EMBL" id="AIW81356.1"/>
    </source>
</evidence>
<accession>A0A0K0LBG3</accession>
<dbReference type="SUPFAM" id="SSF55083">
    <property type="entry name" value="6-hydroxymethyl-7,8-dihydropterin pyrophosphokinase, HPPK"/>
    <property type="match status" value="1"/>
</dbReference>
<evidence type="ECO:0000256" key="7">
    <source>
        <dbReference type="ARBA" id="ARBA00022909"/>
    </source>
</evidence>
<dbReference type="GO" id="GO:0016301">
    <property type="term" value="F:kinase activity"/>
    <property type="evidence" value="ECO:0007669"/>
    <property type="project" value="UniProtKB-KW"/>
</dbReference>
<dbReference type="Pfam" id="PF01288">
    <property type="entry name" value="HPPK"/>
    <property type="match status" value="1"/>
</dbReference>
<keyword evidence="7" id="KW-0289">Folate biosynthesis</keyword>
<dbReference type="GO" id="GO:0016787">
    <property type="term" value="F:hydrolase activity"/>
    <property type="evidence" value="ECO:0007669"/>
    <property type="project" value="UniProtKB-KW"/>
</dbReference>
<evidence type="ECO:0000256" key="2">
    <source>
        <dbReference type="ARBA" id="ARBA00013253"/>
    </source>
</evidence>
<evidence type="ECO:0000256" key="6">
    <source>
        <dbReference type="ARBA" id="ARBA00022840"/>
    </source>
</evidence>
<comment type="pathway">
    <text evidence="1">Cofactor biosynthesis; tetrahydrofolate biosynthesis; 2-amino-4-hydroxy-6-hydroxymethyl-7,8-dihydropteridine diphosphate from 7,8-dihydroneopterin triphosphate: step 4/4.</text>
</comment>
<dbReference type="PANTHER" id="PTHR43071">
    <property type="entry name" value="2-AMINO-4-HYDROXY-6-HYDROXYMETHYLDIHYDROPTERIDINE PYROPHOSPHOKINASE"/>
    <property type="match status" value="1"/>
</dbReference>
<reference evidence="9" key="1">
    <citation type="submission" date="2014-09" db="EMBL/GenBank/DDBJ databases">
        <authorList>
            <person name="Magalhaes I.L.F."/>
            <person name="Oliveira U."/>
            <person name="Santos F.R."/>
            <person name="Vidigal T.H.D.A."/>
            <person name="Brescovit A.D."/>
            <person name="Santos A.J."/>
        </authorList>
    </citation>
    <scope>NUCLEOTIDE SEQUENCE</scope>
</reference>
<protein>
    <recommendedName>
        <fullName evidence="2">2-amino-4-hydroxy-6-hydroxymethyldihydropteridine diphosphokinase</fullName>
        <ecNumber evidence="2">2.7.6.3</ecNumber>
    </recommendedName>
</protein>
<keyword evidence="3" id="KW-0808">Transferase</keyword>
<evidence type="ECO:0000256" key="5">
    <source>
        <dbReference type="ARBA" id="ARBA00022777"/>
    </source>
</evidence>
<dbReference type="NCBIfam" id="TIGR01498">
    <property type="entry name" value="folK"/>
    <property type="match status" value="1"/>
</dbReference>
<feature type="domain" description="7,8-dihydro-6-hydroxymethylpterin-pyrophosphokinase" evidence="8">
    <location>
        <begin position="9"/>
        <end position="138"/>
    </location>
</feature>
<dbReference type="InterPro" id="IPR035907">
    <property type="entry name" value="Hppk_sf"/>
</dbReference>
<sequence length="165" mass="18809">MAHQHRYLIALGSNRRHHLHGEPRKVLRAALRALERADIEVIAASPTYMTDPIGPSSRRYANSAAVISTALAPQKLLRKLKSIEADFGHRIGQRWSSRTLDLDIILWDGGAFHSNNLTIPHPLFRQRDFVLRPANQIARNWVDPLTGLAVRHLFTHFRKKLSKYG</sequence>
<keyword evidence="9" id="KW-0378">Hydrolase</keyword>
<dbReference type="UniPathway" id="UPA00077">
    <property type="reaction ID" value="UER00155"/>
</dbReference>
<dbReference type="GO" id="GO:0046654">
    <property type="term" value="P:tetrahydrofolate biosynthetic process"/>
    <property type="evidence" value="ECO:0007669"/>
    <property type="project" value="UniProtKB-UniPathway"/>
</dbReference>
<dbReference type="GO" id="GO:0046656">
    <property type="term" value="P:folic acid biosynthetic process"/>
    <property type="evidence" value="ECO:0007669"/>
    <property type="project" value="UniProtKB-KW"/>
</dbReference>
<dbReference type="GO" id="GO:0003848">
    <property type="term" value="F:2-amino-4-hydroxy-6-hydroxymethyldihydropteridine diphosphokinase activity"/>
    <property type="evidence" value="ECO:0007669"/>
    <property type="project" value="UniProtKB-EC"/>
</dbReference>
<proteinExistence type="predicted"/>
<keyword evidence="4" id="KW-0547">Nucleotide-binding</keyword>
<evidence type="ECO:0000256" key="1">
    <source>
        <dbReference type="ARBA" id="ARBA00005051"/>
    </source>
</evidence>
<name>A0A0K0LBG3_9BACT</name>
<evidence type="ECO:0000259" key="8">
    <source>
        <dbReference type="Pfam" id="PF01288"/>
    </source>
</evidence>
<dbReference type="CDD" id="cd00483">
    <property type="entry name" value="HPPK"/>
    <property type="match status" value="1"/>
</dbReference>
<dbReference type="InterPro" id="IPR000550">
    <property type="entry name" value="Hppk"/>
</dbReference>
<dbReference type="Gene3D" id="3.30.70.560">
    <property type="entry name" value="7,8-Dihydro-6-hydroxymethylpterin-pyrophosphokinase HPPK"/>
    <property type="match status" value="1"/>
</dbReference>
<evidence type="ECO:0000256" key="3">
    <source>
        <dbReference type="ARBA" id="ARBA00022679"/>
    </source>
</evidence>
<organism evidence="9">
    <name type="scientific">uncultured bacterium TB303_p</name>
    <dbReference type="NCBI Taxonomy" id="1552134"/>
    <lineage>
        <taxon>Bacteria</taxon>
        <taxon>environmental samples</taxon>
    </lineage>
</organism>
<keyword evidence="6" id="KW-0067">ATP-binding</keyword>
<dbReference type="EC" id="2.7.6.3" evidence="2"/>